<protein>
    <submittedName>
        <fullName evidence="1">Arginase/deacetylase</fullName>
    </submittedName>
</protein>
<comment type="caution">
    <text evidence="1">The sequence shown here is derived from an EMBL/GenBank/DDBJ whole genome shotgun (WGS) entry which is preliminary data.</text>
</comment>
<evidence type="ECO:0000313" key="1">
    <source>
        <dbReference type="EMBL" id="KAI0056362.1"/>
    </source>
</evidence>
<name>A0ACB8SJC7_9AGAM</name>
<sequence length="403" mass="43087">MEGNVEQNKRRRVVYVASETLAKVSSRLPSNKNRSLLVHALVTSLGLTRSTESGASIAVLRPSPATQKDLAVYHDREYVQFLLDPASAEGTEDMQSVEFGLEDDCPPFKGMREYVQAVAGASLAAACALAEDQCDVAVCWDGGRHHAHKSHASGFCYVNDCVLALLALKHAPAPAPSRKPRIMYLDLDLHFCDAVAAAFHAPASSSSSPPQVLTLSLHHAARGFFPSSPLAMLSEPHTDPFTLALPLLAGATNATFARVWTGVIERVRGAFDPDYVVVQCGCDGLAGDPCGVWNWAVGGEGGMGWCVTQVLGWGCKTLLLGGGGYNSPNAARAWAYLTSVTRGDALALDTQIPDHGAFPLYAPSFTLDVPPGNVRDENTEEYLTHVEGVFEGVVQEIVDRLGR</sequence>
<keyword evidence="2" id="KW-1185">Reference proteome</keyword>
<dbReference type="EMBL" id="MU277266">
    <property type="protein sequence ID" value="KAI0056362.1"/>
    <property type="molecule type" value="Genomic_DNA"/>
</dbReference>
<dbReference type="Proteomes" id="UP000814140">
    <property type="component" value="Unassembled WGS sequence"/>
</dbReference>
<organism evidence="1 2">
    <name type="scientific">Artomyces pyxidatus</name>
    <dbReference type="NCBI Taxonomy" id="48021"/>
    <lineage>
        <taxon>Eukaryota</taxon>
        <taxon>Fungi</taxon>
        <taxon>Dikarya</taxon>
        <taxon>Basidiomycota</taxon>
        <taxon>Agaricomycotina</taxon>
        <taxon>Agaricomycetes</taxon>
        <taxon>Russulales</taxon>
        <taxon>Auriscalpiaceae</taxon>
        <taxon>Artomyces</taxon>
    </lineage>
</organism>
<reference evidence="1" key="2">
    <citation type="journal article" date="2022" name="New Phytol.">
        <title>Evolutionary transition to the ectomycorrhizal habit in the genomes of a hyperdiverse lineage of mushroom-forming fungi.</title>
        <authorList>
            <person name="Looney B."/>
            <person name="Miyauchi S."/>
            <person name="Morin E."/>
            <person name="Drula E."/>
            <person name="Courty P.E."/>
            <person name="Kohler A."/>
            <person name="Kuo A."/>
            <person name="LaButti K."/>
            <person name="Pangilinan J."/>
            <person name="Lipzen A."/>
            <person name="Riley R."/>
            <person name="Andreopoulos W."/>
            <person name="He G."/>
            <person name="Johnson J."/>
            <person name="Nolan M."/>
            <person name="Tritt A."/>
            <person name="Barry K.W."/>
            <person name="Grigoriev I.V."/>
            <person name="Nagy L.G."/>
            <person name="Hibbett D."/>
            <person name="Henrissat B."/>
            <person name="Matheny P.B."/>
            <person name="Labbe J."/>
            <person name="Martin F.M."/>
        </authorList>
    </citation>
    <scope>NUCLEOTIDE SEQUENCE</scope>
    <source>
        <strain evidence="1">HHB10654</strain>
    </source>
</reference>
<proteinExistence type="predicted"/>
<reference evidence="1" key="1">
    <citation type="submission" date="2021-03" db="EMBL/GenBank/DDBJ databases">
        <authorList>
            <consortium name="DOE Joint Genome Institute"/>
            <person name="Ahrendt S."/>
            <person name="Looney B.P."/>
            <person name="Miyauchi S."/>
            <person name="Morin E."/>
            <person name="Drula E."/>
            <person name="Courty P.E."/>
            <person name="Chicoki N."/>
            <person name="Fauchery L."/>
            <person name="Kohler A."/>
            <person name="Kuo A."/>
            <person name="Labutti K."/>
            <person name="Pangilinan J."/>
            <person name="Lipzen A."/>
            <person name="Riley R."/>
            <person name="Andreopoulos W."/>
            <person name="He G."/>
            <person name="Johnson J."/>
            <person name="Barry K.W."/>
            <person name="Grigoriev I.V."/>
            <person name="Nagy L."/>
            <person name="Hibbett D."/>
            <person name="Henrissat B."/>
            <person name="Matheny P.B."/>
            <person name="Labbe J."/>
            <person name="Martin F."/>
        </authorList>
    </citation>
    <scope>NUCLEOTIDE SEQUENCE</scope>
    <source>
        <strain evidence="1">HHB10654</strain>
    </source>
</reference>
<gene>
    <name evidence="1" type="ORF">BV25DRAFT_1909904</name>
</gene>
<accession>A0ACB8SJC7</accession>
<evidence type="ECO:0000313" key="2">
    <source>
        <dbReference type="Proteomes" id="UP000814140"/>
    </source>
</evidence>